<dbReference type="EMBL" id="KV018412">
    <property type="protein sequence ID" value="KZV17395.1"/>
    <property type="molecule type" value="Genomic_DNA"/>
</dbReference>
<name>A0A2Z7AEK6_9LAMI</name>
<dbReference type="GO" id="GO:0016301">
    <property type="term" value="F:kinase activity"/>
    <property type="evidence" value="ECO:0007669"/>
    <property type="project" value="UniProtKB-KW"/>
</dbReference>
<organism evidence="1 2">
    <name type="scientific">Dorcoceras hygrometricum</name>
    <dbReference type="NCBI Taxonomy" id="472368"/>
    <lineage>
        <taxon>Eukaryota</taxon>
        <taxon>Viridiplantae</taxon>
        <taxon>Streptophyta</taxon>
        <taxon>Embryophyta</taxon>
        <taxon>Tracheophyta</taxon>
        <taxon>Spermatophyta</taxon>
        <taxon>Magnoliopsida</taxon>
        <taxon>eudicotyledons</taxon>
        <taxon>Gunneridae</taxon>
        <taxon>Pentapetalae</taxon>
        <taxon>asterids</taxon>
        <taxon>lamiids</taxon>
        <taxon>Lamiales</taxon>
        <taxon>Gesneriaceae</taxon>
        <taxon>Didymocarpoideae</taxon>
        <taxon>Trichosporeae</taxon>
        <taxon>Loxocarpinae</taxon>
        <taxon>Dorcoceras</taxon>
    </lineage>
</organism>
<sequence>MAAPPPRARERARWRDCRAMAAHDARPVGAALGDLLRNEGWPMVRYFAPLLCATMVETLRCWSRALAARWPGGAASLVARKGAIGAFIVHRCWTSMSRCCCVDCATLAGGVPPRATCDALRARPCVALGATSRAAVVRILRVAAAPAGRRSGDAPAMS</sequence>
<protein>
    <submittedName>
        <fullName evidence="1">BRASSINOSTEROID INSENSITIVE 1-associated receptor kinase 1</fullName>
    </submittedName>
</protein>
<evidence type="ECO:0000313" key="2">
    <source>
        <dbReference type="Proteomes" id="UP000250235"/>
    </source>
</evidence>
<gene>
    <name evidence="1" type="ORF">F511_43746</name>
</gene>
<dbReference type="AlphaFoldDB" id="A0A2Z7AEK6"/>
<keyword evidence="2" id="KW-1185">Reference proteome</keyword>
<reference evidence="1 2" key="1">
    <citation type="journal article" date="2015" name="Proc. Natl. Acad. Sci. U.S.A.">
        <title>The resurrection genome of Boea hygrometrica: A blueprint for survival of dehydration.</title>
        <authorList>
            <person name="Xiao L."/>
            <person name="Yang G."/>
            <person name="Zhang L."/>
            <person name="Yang X."/>
            <person name="Zhao S."/>
            <person name="Ji Z."/>
            <person name="Zhou Q."/>
            <person name="Hu M."/>
            <person name="Wang Y."/>
            <person name="Chen M."/>
            <person name="Xu Y."/>
            <person name="Jin H."/>
            <person name="Xiao X."/>
            <person name="Hu G."/>
            <person name="Bao F."/>
            <person name="Hu Y."/>
            <person name="Wan P."/>
            <person name="Li L."/>
            <person name="Deng X."/>
            <person name="Kuang T."/>
            <person name="Xiang C."/>
            <person name="Zhu J.K."/>
            <person name="Oliver M.J."/>
            <person name="He Y."/>
        </authorList>
    </citation>
    <scope>NUCLEOTIDE SEQUENCE [LARGE SCALE GENOMIC DNA]</scope>
    <source>
        <strain evidence="2">cv. XS01</strain>
    </source>
</reference>
<dbReference type="Proteomes" id="UP000250235">
    <property type="component" value="Unassembled WGS sequence"/>
</dbReference>
<accession>A0A2Z7AEK6</accession>
<keyword evidence="1" id="KW-0675">Receptor</keyword>
<keyword evidence="1" id="KW-0418">Kinase</keyword>
<evidence type="ECO:0000313" key="1">
    <source>
        <dbReference type="EMBL" id="KZV17395.1"/>
    </source>
</evidence>
<proteinExistence type="predicted"/>
<keyword evidence="1" id="KW-0808">Transferase</keyword>